<reference evidence="5 6" key="1">
    <citation type="submission" date="2017-03" db="EMBL/GenBank/DDBJ databases">
        <title>Genomes of endolithic fungi from Antarctica.</title>
        <authorList>
            <person name="Coleine C."/>
            <person name="Masonjones S."/>
            <person name="Stajich J.E."/>
        </authorList>
    </citation>
    <scope>NUCLEOTIDE SEQUENCE [LARGE SCALE GENOMIC DNA]</scope>
    <source>
        <strain evidence="5 6">CCFEE 6314</strain>
    </source>
</reference>
<protein>
    <recommendedName>
        <fullName evidence="4">NmrA-like domain-containing protein</fullName>
    </recommendedName>
</protein>
<dbReference type="AlphaFoldDB" id="A0A438MW68"/>
<dbReference type="EMBL" id="NAJM01000052">
    <property type="protein sequence ID" value="RVX67123.1"/>
    <property type="molecule type" value="Genomic_DNA"/>
</dbReference>
<dbReference type="PANTHER" id="PTHR47706:SF10">
    <property type="entry name" value="NMRA-LIKE DOMAIN-CONTAINING PROTEIN"/>
    <property type="match status" value="1"/>
</dbReference>
<proteinExistence type="predicted"/>
<evidence type="ECO:0000259" key="4">
    <source>
        <dbReference type="Pfam" id="PF05368"/>
    </source>
</evidence>
<dbReference type="VEuPathDB" id="FungiDB:PV10_00732"/>
<dbReference type="GO" id="GO:0016491">
    <property type="term" value="F:oxidoreductase activity"/>
    <property type="evidence" value="ECO:0007669"/>
    <property type="project" value="UniProtKB-KW"/>
</dbReference>
<keyword evidence="2" id="KW-0560">Oxidoreductase</keyword>
<dbReference type="InterPro" id="IPR008030">
    <property type="entry name" value="NmrA-like"/>
</dbReference>
<feature type="region of interest" description="Disordered" evidence="3">
    <location>
        <begin position="192"/>
        <end position="213"/>
    </location>
</feature>
<dbReference type="Gene3D" id="3.40.50.720">
    <property type="entry name" value="NAD(P)-binding Rossmann-like Domain"/>
    <property type="match status" value="1"/>
</dbReference>
<dbReference type="InterPro" id="IPR045312">
    <property type="entry name" value="PCBER-like"/>
</dbReference>
<keyword evidence="1" id="KW-0521">NADP</keyword>
<evidence type="ECO:0000256" key="1">
    <source>
        <dbReference type="ARBA" id="ARBA00022857"/>
    </source>
</evidence>
<gene>
    <name evidence="5" type="ORF">B0A52_08366</name>
</gene>
<dbReference type="CDD" id="cd05259">
    <property type="entry name" value="PCBER_SDR_a"/>
    <property type="match status" value="1"/>
</dbReference>
<dbReference type="InterPro" id="IPR051609">
    <property type="entry name" value="NmrA/Isoflavone_reductase-like"/>
</dbReference>
<feature type="domain" description="NmrA-like" evidence="4">
    <location>
        <begin position="333"/>
        <end position="558"/>
    </location>
</feature>
<evidence type="ECO:0000256" key="2">
    <source>
        <dbReference type="ARBA" id="ARBA00023002"/>
    </source>
</evidence>
<dbReference type="Proteomes" id="UP000288859">
    <property type="component" value="Unassembled WGS sequence"/>
</dbReference>
<feature type="compositionally biased region" description="Basic residues" evidence="3">
    <location>
        <begin position="257"/>
        <end position="268"/>
    </location>
</feature>
<feature type="region of interest" description="Disordered" evidence="3">
    <location>
        <begin position="242"/>
        <end position="293"/>
    </location>
</feature>
<dbReference type="Pfam" id="PF05368">
    <property type="entry name" value="NmrA"/>
    <property type="match status" value="1"/>
</dbReference>
<dbReference type="SUPFAM" id="SSF51735">
    <property type="entry name" value="NAD(P)-binding Rossmann-fold domains"/>
    <property type="match status" value="1"/>
</dbReference>
<dbReference type="Gene3D" id="3.90.25.10">
    <property type="entry name" value="UDP-galactose 4-epimerase, domain 1"/>
    <property type="match status" value="1"/>
</dbReference>
<evidence type="ECO:0000313" key="6">
    <source>
        <dbReference type="Proteomes" id="UP000288859"/>
    </source>
</evidence>
<accession>A0A438MW68</accession>
<dbReference type="InterPro" id="IPR036291">
    <property type="entry name" value="NAD(P)-bd_dom_sf"/>
</dbReference>
<dbReference type="VEuPathDB" id="FungiDB:PV10_00731"/>
<evidence type="ECO:0000256" key="3">
    <source>
        <dbReference type="SAM" id="MobiDB-lite"/>
    </source>
</evidence>
<sequence>MLGAFNQDYNTFGTFSWAMQPSAKLDQNDDYGNLMFTGNDDNVSPVEVEAEPTALLEGGPVTYSNAITQTTPSADNKADTGNTIESDIVVKTEAADCMASPLGRSLSDRTASSPEADETFCRFKGCVDDFGRPKKFSRKADVVRHYKSQHRPTFVSCPRKNCIRKGNRGFTRIDHLTEHLRGFHMENIPKKASLKRSTSTDDVEKNGGSGGIQTTSASAMVVFEFREAKTWNGSGSVKVDPECMMGLSSSEDGQRDMKKKRGAIRRQQKMMNHDHDDHRGRRQASSASARIDDDSDTDKLVIGDYVPLMNQGVVLYCIIFRKDIYTRNMPSIKKVVVLGAGGNVGKSTIKALLAEPGRFEVTGVTRKDSGAVLPGVVRHVRSDYSKQSLQDAFAGQDAVVSTVSGSGLSEQTAIVDAAIAAGVQVLIPSEYGIDTALPAATDFVPFLKDKVAVVQYLRSKEDQISWTAIVTGSIFDWGLNIPGFGGWNLPARSVTIYDGGDVEYEATTLDQVGRAITAALEHHELTKNKHVYVNSFTITQNQVLSALEKATGDKFTVTHDSSDDLWQDGVNKVSQGQRLGVLAQIASAFYGKGAKLGLGNYSRSRGLWNDRLDLAPEDLESFLQGYVGNKAGAQ</sequence>
<name>A0A438MW68_EXOME</name>
<dbReference type="OrthoDB" id="9974981at2759"/>
<dbReference type="PANTHER" id="PTHR47706">
    <property type="entry name" value="NMRA-LIKE FAMILY PROTEIN"/>
    <property type="match status" value="1"/>
</dbReference>
<organism evidence="5 6">
    <name type="scientific">Exophiala mesophila</name>
    <name type="common">Black yeast-like fungus</name>
    <dbReference type="NCBI Taxonomy" id="212818"/>
    <lineage>
        <taxon>Eukaryota</taxon>
        <taxon>Fungi</taxon>
        <taxon>Dikarya</taxon>
        <taxon>Ascomycota</taxon>
        <taxon>Pezizomycotina</taxon>
        <taxon>Eurotiomycetes</taxon>
        <taxon>Chaetothyriomycetidae</taxon>
        <taxon>Chaetothyriales</taxon>
        <taxon>Herpotrichiellaceae</taxon>
        <taxon>Exophiala</taxon>
    </lineage>
</organism>
<comment type="caution">
    <text evidence="5">The sequence shown here is derived from an EMBL/GenBank/DDBJ whole genome shotgun (WGS) entry which is preliminary data.</text>
</comment>
<evidence type="ECO:0000313" key="5">
    <source>
        <dbReference type="EMBL" id="RVX67123.1"/>
    </source>
</evidence>